<keyword evidence="3" id="KW-1185">Reference proteome</keyword>
<proteinExistence type="predicted"/>
<accession>A0A1H3Q9S5</accession>
<feature type="transmembrane region" description="Helical" evidence="1">
    <location>
        <begin position="88"/>
        <end position="110"/>
    </location>
</feature>
<dbReference type="STRING" id="1503961.SAMN05421736_10652"/>
<evidence type="ECO:0000256" key="1">
    <source>
        <dbReference type="SAM" id="Phobius"/>
    </source>
</evidence>
<dbReference type="PANTHER" id="PTHR41309:SF2">
    <property type="entry name" value="MEMBRANE PROTEIN"/>
    <property type="match status" value="1"/>
</dbReference>
<keyword evidence="1" id="KW-0812">Transmembrane</keyword>
<feature type="transmembrane region" description="Helical" evidence="1">
    <location>
        <begin position="12"/>
        <end position="31"/>
    </location>
</feature>
<keyword evidence="1" id="KW-1133">Transmembrane helix</keyword>
<evidence type="ECO:0000313" key="3">
    <source>
        <dbReference type="Proteomes" id="UP000198935"/>
    </source>
</evidence>
<dbReference type="EMBL" id="FNPI01000006">
    <property type="protein sequence ID" value="SDZ09449.1"/>
    <property type="molecule type" value="Genomic_DNA"/>
</dbReference>
<keyword evidence="1" id="KW-0472">Membrane</keyword>
<dbReference type="OrthoDB" id="1826454at2"/>
<name>A0A1H3Q9S5_9BACI</name>
<feature type="transmembrane region" description="Helical" evidence="1">
    <location>
        <begin position="37"/>
        <end position="57"/>
    </location>
</feature>
<feature type="transmembrane region" description="Helical" evidence="1">
    <location>
        <begin position="192"/>
        <end position="213"/>
    </location>
</feature>
<protein>
    <submittedName>
        <fullName evidence="2">ABC-2 family transporter protein</fullName>
    </submittedName>
</protein>
<dbReference type="Pfam" id="PF13346">
    <property type="entry name" value="ABC2_membrane_5"/>
    <property type="match status" value="1"/>
</dbReference>
<gene>
    <name evidence="2" type="ORF">SAMN05421736_10652</name>
</gene>
<dbReference type="InterPro" id="IPR025699">
    <property type="entry name" value="ABC2_memb-like"/>
</dbReference>
<feature type="transmembrane region" description="Helical" evidence="1">
    <location>
        <begin position="150"/>
        <end position="170"/>
    </location>
</feature>
<reference evidence="3" key="1">
    <citation type="submission" date="2016-10" db="EMBL/GenBank/DDBJ databases">
        <authorList>
            <person name="Varghese N."/>
            <person name="Submissions S."/>
        </authorList>
    </citation>
    <scope>NUCLEOTIDE SEQUENCE [LARGE SCALE GENOMIC DNA]</scope>
    <source>
        <strain evidence="3">SP</strain>
    </source>
</reference>
<dbReference type="AlphaFoldDB" id="A0A1H3Q9S5"/>
<sequence>MLFNLVKKDFLLAKKYILAMVLFAVAGPIFIYSKLGISGGSFISFLITLLFVEYILFNMVAMTEDKYKGAALLCTTPYTRNGVVKAKFLFILVLFICCFLLYNLATVIVGSSGLERLSMSDAGTALLIVAVFFGILIPFQFYFGYEKTKYISFFVIFLTPFILPGLIQLYQELDLASPVQMLSSQPRFVSDWLPFIAAFLIGIISMHVSVKIYSEKNL</sequence>
<evidence type="ECO:0000313" key="2">
    <source>
        <dbReference type="EMBL" id="SDZ09449.1"/>
    </source>
</evidence>
<organism evidence="2 3">
    <name type="scientific">Evansella caseinilytica</name>
    <dbReference type="NCBI Taxonomy" id="1503961"/>
    <lineage>
        <taxon>Bacteria</taxon>
        <taxon>Bacillati</taxon>
        <taxon>Bacillota</taxon>
        <taxon>Bacilli</taxon>
        <taxon>Bacillales</taxon>
        <taxon>Bacillaceae</taxon>
        <taxon>Evansella</taxon>
    </lineage>
</organism>
<feature type="transmembrane region" description="Helical" evidence="1">
    <location>
        <begin position="122"/>
        <end position="143"/>
    </location>
</feature>
<dbReference type="PANTHER" id="PTHR41309">
    <property type="entry name" value="MEMBRANE PROTEIN-RELATED"/>
    <property type="match status" value="1"/>
</dbReference>
<dbReference type="Proteomes" id="UP000198935">
    <property type="component" value="Unassembled WGS sequence"/>
</dbReference>